<dbReference type="EMBL" id="CP069106">
    <property type="protein sequence ID" value="QSS56545.1"/>
    <property type="molecule type" value="Genomic_DNA"/>
</dbReference>
<sequence length="121" mass="13420">MPPISHHTAESRRTGIAFLLAYLLTTGEEKLVRVGSIADRTSQERDPVKDQRWSSLIQKAKEQLVDKIECDGCYKSEHTEGPDSGPGHGEKLDVSWTKIICGQMTKEKDINGQPGQIEISS</sequence>
<proteinExistence type="predicted"/>
<gene>
    <name evidence="1" type="ORF">I7I53_04792</name>
</gene>
<dbReference type="VEuPathDB" id="FungiDB:I7I53_04792"/>
<name>A0A8A1LTQ6_AJEC8</name>
<reference evidence="1" key="1">
    <citation type="submission" date="2021-01" db="EMBL/GenBank/DDBJ databases">
        <title>Chromosome-level genome assembly of a human fungal pathogen reveals clustering of transcriptionally co-regulated genes.</title>
        <authorList>
            <person name="Voorhies M."/>
            <person name="Cohen S."/>
            <person name="Shea T.P."/>
            <person name="Petrus S."/>
            <person name="Munoz J.F."/>
            <person name="Poplawski S."/>
            <person name="Goldman W.E."/>
            <person name="Michael T."/>
            <person name="Cuomo C.A."/>
            <person name="Sil A."/>
            <person name="Beyhan S."/>
        </authorList>
    </citation>
    <scope>NUCLEOTIDE SEQUENCE</scope>
    <source>
        <strain evidence="1">H88</strain>
    </source>
</reference>
<accession>A0A8A1LTQ6</accession>
<dbReference type="AlphaFoldDB" id="A0A8A1LTQ6"/>
<evidence type="ECO:0000313" key="1">
    <source>
        <dbReference type="EMBL" id="QSS56545.1"/>
    </source>
</evidence>
<protein>
    <submittedName>
        <fullName evidence="1">Uncharacterized protein</fullName>
    </submittedName>
</protein>
<dbReference type="Proteomes" id="UP000663419">
    <property type="component" value="Chromosome 5"/>
</dbReference>
<evidence type="ECO:0000313" key="2">
    <source>
        <dbReference type="Proteomes" id="UP000663419"/>
    </source>
</evidence>
<organism evidence="1 2">
    <name type="scientific">Ajellomyces capsulatus (strain H88)</name>
    <name type="common">Darling's disease fungus</name>
    <name type="synonym">Histoplasma capsulatum</name>
    <dbReference type="NCBI Taxonomy" id="544711"/>
    <lineage>
        <taxon>Eukaryota</taxon>
        <taxon>Fungi</taxon>
        <taxon>Dikarya</taxon>
        <taxon>Ascomycota</taxon>
        <taxon>Pezizomycotina</taxon>
        <taxon>Eurotiomycetes</taxon>
        <taxon>Eurotiomycetidae</taxon>
        <taxon>Onygenales</taxon>
        <taxon>Ajellomycetaceae</taxon>
        <taxon>Histoplasma</taxon>
    </lineage>
</organism>